<organism evidence="2 3">
    <name type="scientific">Sclerotinia nivalis</name>
    <dbReference type="NCBI Taxonomy" id="352851"/>
    <lineage>
        <taxon>Eukaryota</taxon>
        <taxon>Fungi</taxon>
        <taxon>Dikarya</taxon>
        <taxon>Ascomycota</taxon>
        <taxon>Pezizomycotina</taxon>
        <taxon>Leotiomycetes</taxon>
        <taxon>Helotiales</taxon>
        <taxon>Sclerotiniaceae</taxon>
        <taxon>Sclerotinia</taxon>
    </lineage>
</organism>
<evidence type="ECO:0000313" key="2">
    <source>
        <dbReference type="EMBL" id="KAJ8068224.1"/>
    </source>
</evidence>
<feature type="region of interest" description="Disordered" evidence="1">
    <location>
        <begin position="122"/>
        <end position="150"/>
    </location>
</feature>
<keyword evidence="3" id="KW-1185">Reference proteome</keyword>
<accession>A0A9X0DM60</accession>
<evidence type="ECO:0000313" key="3">
    <source>
        <dbReference type="Proteomes" id="UP001152300"/>
    </source>
</evidence>
<sequence>MSPTDENAATVKGKPWAGKCTHNPKVSRSVKARKKSFDIQVKEDGQIEIFFHEKMVSKCDLFKNALKWVHAWASRLERRIRMANLVYFATARLEDLISKENPPEKQTCRFCEDLSSCPLQSHNITSEKAPPKMKSIENSKEKKSEAASRDQFNADKLFEVHWRGAQTPI</sequence>
<feature type="compositionally biased region" description="Basic and acidic residues" evidence="1">
    <location>
        <begin position="134"/>
        <end position="150"/>
    </location>
</feature>
<feature type="region of interest" description="Disordered" evidence="1">
    <location>
        <begin position="1"/>
        <end position="23"/>
    </location>
</feature>
<reference evidence="2" key="1">
    <citation type="submission" date="2022-11" db="EMBL/GenBank/DDBJ databases">
        <title>Genome Resource of Sclerotinia nivalis Strain SnTB1, a Plant Pathogen Isolated from American Ginseng.</title>
        <authorList>
            <person name="Fan S."/>
        </authorList>
    </citation>
    <scope>NUCLEOTIDE SEQUENCE</scope>
    <source>
        <strain evidence="2">SnTB1</strain>
    </source>
</reference>
<protein>
    <submittedName>
        <fullName evidence="2">Uncharacterized protein</fullName>
    </submittedName>
</protein>
<comment type="caution">
    <text evidence="2">The sequence shown here is derived from an EMBL/GenBank/DDBJ whole genome shotgun (WGS) entry which is preliminary data.</text>
</comment>
<dbReference type="EMBL" id="JAPEIS010000003">
    <property type="protein sequence ID" value="KAJ8068224.1"/>
    <property type="molecule type" value="Genomic_DNA"/>
</dbReference>
<evidence type="ECO:0000256" key="1">
    <source>
        <dbReference type="SAM" id="MobiDB-lite"/>
    </source>
</evidence>
<gene>
    <name evidence="2" type="ORF">OCU04_003792</name>
</gene>
<dbReference type="AlphaFoldDB" id="A0A9X0DM60"/>
<proteinExistence type="predicted"/>
<dbReference type="OrthoDB" id="3553583at2759"/>
<dbReference type="Proteomes" id="UP001152300">
    <property type="component" value="Unassembled WGS sequence"/>
</dbReference>
<name>A0A9X0DM60_9HELO</name>